<dbReference type="InterPro" id="IPR041651">
    <property type="entry name" value="DUF5610"/>
</dbReference>
<sequence>MSNHVSVNATVAAPTAPAGVAASQQTAGAGPAPAAQAKLQLNASIVQASLTVSIGAQDDPLALLLKSALTGINEALRGQFGDNAIQNAMAQDNTPEGTAGRIVSLSTAFYGAYQKQHAGEDPQQMLSNFMATIKGGMEQGFKEARDILTGLNVLNGDIASNVDKTYELVQKGYADFEAAQRKAASAASSATPAPATSDSATPATPAPATRATVAVTPTASVSAQASVVAAQAAGANT</sequence>
<evidence type="ECO:0000313" key="4">
    <source>
        <dbReference type="Proteomes" id="UP000566711"/>
    </source>
</evidence>
<comment type="caution">
    <text evidence="3">The sequence shown here is derived from an EMBL/GenBank/DDBJ whole genome shotgun (WGS) entry which is preliminary data.</text>
</comment>
<feature type="region of interest" description="Disordered" evidence="1">
    <location>
        <begin position="187"/>
        <end position="213"/>
    </location>
</feature>
<protein>
    <submittedName>
        <fullName evidence="3">DUF5610 domain-containing protein</fullName>
    </submittedName>
</protein>
<dbReference type="AlphaFoldDB" id="A0A7W2I6E7"/>
<gene>
    <name evidence="3" type="ORF">H3H36_07855</name>
</gene>
<evidence type="ECO:0000313" key="3">
    <source>
        <dbReference type="EMBL" id="MBA5605270.1"/>
    </source>
</evidence>
<dbReference type="Pfam" id="PF18433">
    <property type="entry name" value="DUF5610"/>
    <property type="match status" value="1"/>
</dbReference>
<accession>A0A7W2I6E7</accession>
<evidence type="ECO:0000256" key="1">
    <source>
        <dbReference type="SAM" id="MobiDB-lite"/>
    </source>
</evidence>
<keyword evidence="4" id="KW-1185">Reference proteome</keyword>
<organism evidence="3 4">
    <name type="scientific">Rugamonas fusca</name>
    <dbReference type="NCBI Taxonomy" id="2758568"/>
    <lineage>
        <taxon>Bacteria</taxon>
        <taxon>Pseudomonadati</taxon>
        <taxon>Pseudomonadota</taxon>
        <taxon>Betaproteobacteria</taxon>
        <taxon>Burkholderiales</taxon>
        <taxon>Oxalobacteraceae</taxon>
        <taxon>Telluria group</taxon>
        <taxon>Rugamonas</taxon>
    </lineage>
</organism>
<reference evidence="3 4" key="1">
    <citation type="submission" date="2020-07" db="EMBL/GenBank/DDBJ databases">
        <title>Novel species isolated from subtropical streams in China.</title>
        <authorList>
            <person name="Lu H."/>
        </authorList>
    </citation>
    <scope>NUCLEOTIDE SEQUENCE [LARGE SCALE GENOMIC DNA]</scope>
    <source>
        <strain evidence="3 4">FT3S</strain>
    </source>
</reference>
<dbReference type="Gene3D" id="1.10.132.90">
    <property type="match status" value="1"/>
</dbReference>
<dbReference type="Proteomes" id="UP000566711">
    <property type="component" value="Unassembled WGS sequence"/>
</dbReference>
<evidence type="ECO:0000259" key="2">
    <source>
        <dbReference type="Pfam" id="PF18433"/>
    </source>
</evidence>
<proteinExistence type="predicted"/>
<dbReference type="RefSeq" id="WP_182216013.1">
    <property type="nucleotide sequence ID" value="NZ_JACEZS010000005.1"/>
</dbReference>
<feature type="domain" description="DUF5610" evidence="2">
    <location>
        <begin position="59"/>
        <end position="176"/>
    </location>
</feature>
<name>A0A7W2I6E7_9BURK</name>
<dbReference type="EMBL" id="JACEZS010000005">
    <property type="protein sequence ID" value="MBA5605270.1"/>
    <property type="molecule type" value="Genomic_DNA"/>
</dbReference>